<protein>
    <recommendedName>
        <fullName evidence="1">Aminoglycoside phosphotransferase domain-containing protein</fullName>
    </recommendedName>
</protein>
<dbReference type="Gene3D" id="3.30.200.20">
    <property type="entry name" value="Phosphorylase Kinase, domain 1"/>
    <property type="match status" value="1"/>
</dbReference>
<organism evidence="2 3">
    <name type="scientific">Lineolata rhizophorae</name>
    <dbReference type="NCBI Taxonomy" id="578093"/>
    <lineage>
        <taxon>Eukaryota</taxon>
        <taxon>Fungi</taxon>
        <taxon>Dikarya</taxon>
        <taxon>Ascomycota</taxon>
        <taxon>Pezizomycotina</taxon>
        <taxon>Dothideomycetes</taxon>
        <taxon>Dothideomycetes incertae sedis</taxon>
        <taxon>Lineolatales</taxon>
        <taxon>Lineolataceae</taxon>
        <taxon>Lineolata</taxon>
    </lineage>
</organism>
<dbReference type="Pfam" id="PF01636">
    <property type="entry name" value="APH"/>
    <property type="match status" value="1"/>
</dbReference>
<evidence type="ECO:0000313" key="2">
    <source>
        <dbReference type="EMBL" id="KAF2456669.1"/>
    </source>
</evidence>
<dbReference type="Proteomes" id="UP000799766">
    <property type="component" value="Unassembled WGS sequence"/>
</dbReference>
<dbReference type="Gene3D" id="3.90.1200.10">
    <property type="match status" value="1"/>
</dbReference>
<accession>A0A6A6NYB3</accession>
<name>A0A6A6NYB3_9PEZI</name>
<reference evidence="2" key="1">
    <citation type="journal article" date="2020" name="Stud. Mycol.">
        <title>101 Dothideomycetes genomes: a test case for predicting lifestyles and emergence of pathogens.</title>
        <authorList>
            <person name="Haridas S."/>
            <person name="Albert R."/>
            <person name="Binder M."/>
            <person name="Bloem J."/>
            <person name="Labutti K."/>
            <person name="Salamov A."/>
            <person name="Andreopoulos B."/>
            <person name="Baker S."/>
            <person name="Barry K."/>
            <person name="Bills G."/>
            <person name="Bluhm B."/>
            <person name="Cannon C."/>
            <person name="Castanera R."/>
            <person name="Culley D."/>
            <person name="Daum C."/>
            <person name="Ezra D."/>
            <person name="Gonzalez J."/>
            <person name="Henrissat B."/>
            <person name="Kuo A."/>
            <person name="Liang C."/>
            <person name="Lipzen A."/>
            <person name="Lutzoni F."/>
            <person name="Magnuson J."/>
            <person name="Mondo S."/>
            <person name="Nolan M."/>
            <person name="Ohm R."/>
            <person name="Pangilinan J."/>
            <person name="Park H.-J."/>
            <person name="Ramirez L."/>
            <person name="Alfaro M."/>
            <person name="Sun H."/>
            <person name="Tritt A."/>
            <person name="Yoshinaga Y."/>
            <person name="Zwiers L.-H."/>
            <person name="Turgeon B."/>
            <person name="Goodwin S."/>
            <person name="Spatafora J."/>
            <person name="Crous P."/>
            <person name="Grigoriev I."/>
        </authorList>
    </citation>
    <scope>NUCLEOTIDE SEQUENCE</scope>
    <source>
        <strain evidence="2">ATCC 16933</strain>
    </source>
</reference>
<dbReference type="OrthoDB" id="10003767at2759"/>
<dbReference type="EMBL" id="MU001682">
    <property type="protein sequence ID" value="KAF2456669.1"/>
    <property type="molecule type" value="Genomic_DNA"/>
</dbReference>
<evidence type="ECO:0000259" key="1">
    <source>
        <dbReference type="Pfam" id="PF01636"/>
    </source>
</evidence>
<evidence type="ECO:0000313" key="3">
    <source>
        <dbReference type="Proteomes" id="UP000799766"/>
    </source>
</evidence>
<dbReference type="InterPro" id="IPR002575">
    <property type="entry name" value="Aminoglycoside_PTrfase"/>
</dbReference>
<dbReference type="AlphaFoldDB" id="A0A6A6NYB3"/>
<proteinExistence type="predicted"/>
<feature type="domain" description="Aminoglycoside phosphotransferase" evidence="1">
    <location>
        <begin position="100"/>
        <end position="295"/>
    </location>
</feature>
<gene>
    <name evidence="2" type="ORF">BDY21DRAFT_286768</name>
</gene>
<sequence>METPSNEWLSLESFRTGSDTRTALEETLSELNFGCLCSRAIIARSKVDGTRHANITCNINKGRFKIGRHYLIMEVAFMDNVSWIARIQRAREDPSRSQMEKTAFECEVATMKVVREHTEIPVPAVFDFDALRLSKVGRRYMLMEHLPGRPLHKIERSETSAGFQDKVARQLADVLFELQFLAFDRIGRLWCGRSGRRPVQVIQMPLNRELVHPFNTSLEYFHAIRGAANKHAMQEAPTDRNKRTACWILSTATPRFVLSDRIHGPFPLAHLDLNSENCLFDDQFNLTGVIDWRSAQAVPMEHLAACSDIESFCLNTQTSHRSTREFKRLVVDYLAVKERSRFLVLGGESSPQSLASAQMPSKDNMGRTPLSEFMDSKEAEIAGQCMSSTSSLIVLEALTVHALVYDDHVSWDQLKAVNGNTKPPT</sequence>
<dbReference type="InterPro" id="IPR011009">
    <property type="entry name" value="Kinase-like_dom_sf"/>
</dbReference>
<dbReference type="PANTHER" id="PTHR21310:SF15">
    <property type="entry name" value="AMINOGLYCOSIDE PHOSPHOTRANSFERASE DOMAIN-CONTAINING PROTEIN"/>
    <property type="match status" value="1"/>
</dbReference>
<dbReference type="PANTHER" id="PTHR21310">
    <property type="entry name" value="AMINOGLYCOSIDE PHOSPHOTRANSFERASE-RELATED-RELATED"/>
    <property type="match status" value="1"/>
</dbReference>
<keyword evidence="3" id="KW-1185">Reference proteome</keyword>
<dbReference type="InterPro" id="IPR051678">
    <property type="entry name" value="AGP_Transferase"/>
</dbReference>
<dbReference type="SUPFAM" id="SSF56112">
    <property type="entry name" value="Protein kinase-like (PK-like)"/>
    <property type="match status" value="1"/>
</dbReference>